<dbReference type="Pfam" id="PF20155">
    <property type="entry name" value="TMP_3"/>
    <property type="match status" value="1"/>
</dbReference>
<dbReference type="Proteomes" id="UP000461768">
    <property type="component" value="Unassembled WGS sequence"/>
</dbReference>
<feature type="transmembrane region" description="Helical" evidence="1">
    <location>
        <begin position="489"/>
        <end position="508"/>
    </location>
</feature>
<feature type="transmembrane region" description="Helical" evidence="1">
    <location>
        <begin position="463"/>
        <end position="483"/>
    </location>
</feature>
<reference evidence="3 4" key="2">
    <citation type="submission" date="2020-02" db="EMBL/GenBank/DDBJ databases">
        <title>Candidatus Galacturonibacter soehngenii shows hetero-acetogenic catabolism of galacturonic acid but lacks a canonical carbon monoxide dehydrogenase/acetyl-CoA synthase complex.</title>
        <authorList>
            <person name="Diender M."/>
            <person name="Stouten G.R."/>
            <person name="Petersen J.F."/>
            <person name="Nielsen P.H."/>
            <person name="Dueholm M.S."/>
            <person name="Pronk J.T."/>
            <person name="Van Loosdrecht M.C.M."/>
        </authorList>
    </citation>
    <scope>NUCLEOTIDE SEQUENCE [LARGE SCALE GENOMIC DNA]</scope>
    <source>
        <strain evidence="3">GalUA</strain>
    </source>
</reference>
<dbReference type="AlphaFoldDB" id="A0A7V7QIP8"/>
<feature type="transmembrane region" description="Helical" evidence="1">
    <location>
        <begin position="432"/>
        <end position="456"/>
    </location>
</feature>
<accession>A0A7V7QIP8</accession>
<comment type="caution">
    <text evidence="3">The sequence shown here is derived from an EMBL/GenBank/DDBJ whole genome shotgun (WGS) entry which is preliminary data.</text>
</comment>
<reference evidence="3 4" key="1">
    <citation type="submission" date="2019-09" db="EMBL/GenBank/DDBJ databases">
        <authorList>
            <person name="Valk L.C."/>
        </authorList>
    </citation>
    <scope>NUCLEOTIDE SEQUENCE [LARGE SCALE GENOMIC DNA]</scope>
    <source>
        <strain evidence="3">GalUA</strain>
    </source>
</reference>
<proteinExistence type="predicted"/>
<dbReference type="RefSeq" id="WP_151146905.1">
    <property type="nucleotide sequence ID" value="NZ_WAGX01000006.1"/>
</dbReference>
<keyword evidence="1" id="KW-0812">Transmembrane</keyword>
<dbReference type="EMBL" id="WAGX01000006">
    <property type="protein sequence ID" value="KAB1436588.1"/>
    <property type="molecule type" value="Genomic_DNA"/>
</dbReference>
<evidence type="ECO:0000259" key="2">
    <source>
        <dbReference type="Pfam" id="PF20155"/>
    </source>
</evidence>
<dbReference type="NCBIfam" id="TIGR02675">
    <property type="entry name" value="tape_meas_nterm"/>
    <property type="match status" value="1"/>
</dbReference>
<dbReference type="OrthoDB" id="2015953at2"/>
<evidence type="ECO:0000313" key="3">
    <source>
        <dbReference type="EMBL" id="KAB1436588.1"/>
    </source>
</evidence>
<dbReference type="InterPro" id="IPR013491">
    <property type="entry name" value="Tape_meas_N"/>
</dbReference>
<keyword evidence="4" id="KW-1185">Reference proteome</keyword>
<protein>
    <submittedName>
        <fullName evidence="3">Tape measure protein</fullName>
    </submittedName>
</protein>
<evidence type="ECO:0000256" key="1">
    <source>
        <dbReference type="SAM" id="Phobius"/>
    </source>
</evidence>
<name>A0A7V7QIP8_9FIRM</name>
<organism evidence="3 4">
    <name type="scientific">Candidatus Galacturonatibacter soehngenii</name>
    <dbReference type="NCBI Taxonomy" id="2307010"/>
    <lineage>
        <taxon>Bacteria</taxon>
        <taxon>Bacillati</taxon>
        <taxon>Bacillota</taxon>
        <taxon>Clostridia</taxon>
        <taxon>Lachnospirales</taxon>
        <taxon>Lachnospiraceae</taxon>
        <taxon>Candidatus Galacturonatibacter</taxon>
    </lineage>
</organism>
<feature type="transmembrane region" description="Helical" evidence="1">
    <location>
        <begin position="366"/>
        <end position="388"/>
    </location>
</feature>
<feature type="transmembrane region" description="Helical" evidence="1">
    <location>
        <begin position="400"/>
        <end position="426"/>
    </location>
</feature>
<feature type="domain" description="Tape measure protein N-terminal" evidence="2">
    <location>
        <begin position="114"/>
        <end position="296"/>
    </location>
</feature>
<sequence>MENIGTELAVYNTLPTVFNTMNQSISFCIVSFETLQKIMRRGMNTTEIYEACEVIDDTTAAAQNLENQVNDIEPATQKVASGFSGWDKAVSMGSKALGFVKDKLEKIGVMDVSGAFDALDSSNLFSKTVTNMTGDANLANAALASLKSTVSGTAYGLDTASKSAQGFLTSGMSLNDATNQVRIWGDAVSYYGEGTNEQLESVVGAIGEMYSQGTVEPEQLNQLFDAGIGAAEIYAQSVNRSVSDVKNDLSNGAISAQEFIGTLSQALDSGASSGAAKTMEGTWVSTFDKMRNFFTSGWVSILESVDTALASQGLPGLKEMVAGFGGIVGQVMGGIANSMNVVIAIASILFNIVSAVGGAIYDNWDILSPVIYGIATAMAYYAGFLAITNTLELISKGLKIANAIVMAVQTATSWGQFTALLAVQGAQLGLNAALLACPLTWIVLAIIAVISIIYIIIGVINHFANTSISATGVIAGAFAVLWAHIMNEFIIPTWNILVAIANFFANIFNDPIAAVKVLFFDLAQTVIGYILNMANAIESVINKIPGVKVDITSGLDNLYKQIEVASQTVKDAGGWQSTVEKMEFIDYTDAAKTGYKFGEGIDEKISNLFSGTNDTAFNLLKELDDKKLNPWEGANNIDTTLGNINENTAVGVDNTGKIADSMEITEEDLKYLRDIAEREIIDRTIFQSLNVDMGGVTNTVNNMSDLDGIGDYLGDLITTTAASSMEG</sequence>
<keyword evidence="1" id="KW-0472">Membrane</keyword>
<keyword evidence="1" id="KW-1133">Transmembrane helix</keyword>
<gene>
    <name evidence="3" type="ORF">F7O84_14605</name>
</gene>
<feature type="transmembrane region" description="Helical" evidence="1">
    <location>
        <begin position="341"/>
        <end position="360"/>
    </location>
</feature>
<evidence type="ECO:0000313" key="4">
    <source>
        <dbReference type="Proteomes" id="UP000461768"/>
    </source>
</evidence>